<comment type="caution">
    <text evidence="3">The sequence shown here is derived from an EMBL/GenBank/DDBJ whole genome shotgun (WGS) entry which is preliminary data.</text>
</comment>
<dbReference type="GO" id="GO:0120147">
    <property type="term" value="F:formylglycine-generating oxidase activity"/>
    <property type="evidence" value="ECO:0007669"/>
    <property type="project" value="TreeGrafter"/>
</dbReference>
<evidence type="ECO:0000313" key="4">
    <source>
        <dbReference type="Proteomes" id="UP000075420"/>
    </source>
</evidence>
<dbReference type="Proteomes" id="UP000075420">
    <property type="component" value="Unassembled WGS sequence"/>
</dbReference>
<dbReference type="SUPFAM" id="SSF56436">
    <property type="entry name" value="C-type lectin-like"/>
    <property type="match status" value="1"/>
</dbReference>
<dbReference type="InterPro" id="IPR005532">
    <property type="entry name" value="SUMF_dom"/>
</dbReference>
<dbReference type="PROSITE" id="PS51257">
    <property type="entry name" value="PROKAR_LIPOPROTEIN"/>
    <property type="match status" value="1"/>
</dbReference>
<name>A0A150PIC5_SORCE</name>
<dbReference type="AlphaFoldDB" id="A0A150PIC5"/>
<keyword evidence="1" id="KW-0732">Signal</keyword>
<dbReference type="Pfam" id="PF03781">
    <property type="entry name" value="FGE-sulfatase"/>
    <property type="match status" value="1"/>
</dbReference>
<evidence type="ECO:0000259" key="2">
    <source>
        <dbReference type="Pfam" id="PF03781"/>
    </source>
</evidence>
<dbReference type="InterPro" id="IPR051043">
    <property type="entry name" value="Sulfatase_Mod_Factor_Kinase"/>
</dbReference>
<dbReference type="InterPro" id="IPR016187">
    <property type="entry name" value="CTDL_fold"/>
</dbReference>
<protein>
    <recommendedName>
        <fullName evidence="2">Sulfatase-modifying factor enzyme-like domain-containing protein</fullName>
    </recommendedName>
</protein>
<sequence>MQKSRSVVAMWAASCLVLGACTSIVGVDKPYHLDGDGGAGGDASGGGGGGGGDAACTPDGARCLENRPQTCDEAGEWQDEAECPSEAPQCQGGSCTTPRSCEGLGAICGPRGDEGCCASLVVPGGTFDRGAAEPRLATVSDFRLDRFEVTVGRFRKFVSEYPAAWPAVGAGANPKIPGSGWRAAWDPELPVDRQALLSMLRCEDPYFSWTDEAGDNEILPVNCVSWYVAFAFCAWDGGRLPTAAERHYAAAGGDEERQYPWSGPHSAPEPDESYAVYGCGHDGSCELADLQPGGSRSPRGDGRWGHADLGGNVWEWVLDSFATDYPVECDDCTVITPGANHMIWGGGWRSEKTTLLTSAFEERPPKGKFAGAGFRCARAR</sequence>
<dbReference type="EMBL" id="JELY01001529">
    <property type="protein sequence ID" value="KYF55453.1"/>
    <property type="molecule type" value="Genomic_DNA"/>
</dbReference>
<dbReference type="Gene3D" id="3.90.1580.10">
    <property type="entry name" value="paralog of FGE (formylglycine-generating enzyme)"/>
    <property type="match status" value="1"/>
</dbReference>
<gene>
    <name evidence="3" type="ORF">BE08_31745</name>
</gene>
<proteinExistence type="predicted"/>
<reference evidence="3 4" key="1">
    <citation type="submission" date="2014-02" db="EMBL/GenBank/DDBJ databases">
        <title>The small core and large imbalanced accessory genome model reveals a collaborative survival strategy of Sorangium cellulosum strains in nature.</title>
        <authorList>
            <person name="Han K."/>
            <person name="Peng R."/>
            <person name="Blom J."/>
            <person name="Li Y.-Z."/>
        </authorList>
    </citation>
    <scope>NUCLEOTIDE SEQUENCE [LARGE SCALE GENOMIC DNA]</scope>
    <source>
        <strain evidence="3 4">So0157-25</strain>
    </source>
</reference>
<evidence type="ECO:0000256" key="1">
    <source>
        <dbReference type="SAM" id="SignalP"/>
    </source>
</evidence>
<dbReference type="PANTHER" id="PTHR23150">
    <property type="entry name" value="SULFATASE MODIFYING FACTOR 1, 2"/>
    <property type="match status" value="1"/>
</dbReference>
<accession>A0A150PIC5</accession>
<feature type="signal peptide" evidence="1">
    <location>
        <begin position="1"/>
        <end position="20"/>
    </location>
</feature>
<dbReference type="InterPro" id="IPR042095">
    <property type="entry name" value="SUMF_sf"/>
</dbReference>
<organism evidence="3 4">
    <name type="scientific">Sorangium cellulosum</name>
    <name type="common">Polyangium cellulosum</name>
    <dbReference type="NCBI Taxonomy" id="56"/>
    <lineage>
        <taxon>Bacteria</taxon>
        <taxon>Pseudomonadati</taxon>
        <taxon>Myxococcota</taxon>
        <taxon>Polyangia</taxon>
        <taxon>Polyangiales</taxon>
        <taxon>Polyangiaceae</taxon>
        <taxon>Sorangium</taxon>
    </lineage>
</organism>
<feature type="chain" id="PRO_5007566018" description="Sulfatase-modifying factor enzyme-like domain-containing protein" evidence="1">
    <location>
        <begin position="21"/>
        <end position="380"/>
    </location>
</feature>
<feature type="domain" description="Sulfatase-modifying factor enzyme-like" evidence="2">
    <location>
        <begin position="119"/>
        <end position="378"/>
    </location>
</feature>
<dbReference type="PANTHER" id="PTHR23150:SF19">
    <property type="entry name" value="FORMYLGLYCINE-GENERATING ENZYME"/>
    <property type="match status" value="1"/>
</dbReference>
<evidence type="ECO:0000313" key="3">
    <source>
        <dbReference type="EMBL" id="KYF55453.1"/>
    </source>
</evidence>